<keyword evidence="11 16" id="KW-0915">Sodium</keyword>
<evidence type="ECO:0000256" key="15">
    <source>
        <dbReference type="ARBA" id="ARBA00048176"/>
    </source>
</evidence>
<comment type="subcellular location">
    <subcellularLocation>
        <location evidence="3 16 17">Cell membrane</location>
        <topology evidence="3 16 17">Single-pass membrane protein</topology>
    </subcellularLocation>
</comment>
<evidence type="ECO:0000256" key="8">
    <source>
        <dbReference type="ARBA" id="ARBA00022692"/>
    </source>
</evidence>
<gene>
    <name evidence="16" type="primary">oadG</name>
    <name evidence="18" type="ORF">NBRC116591_14890</name>
</gene>
<dbReference type="EC" id="7.2.4.2" evidence="16"/>
<evidence type="ECO:0000256" key="4">
    <source>
        <dbReference type="ARBA" id="ARBA00005844"/>
    </source>
</evidence>
<evidence type="ECO:0000256" key="17">
    <source>
        <dbReference type="RuleBase" id="RU004278"/>
    </source>
</evidence>
<proteinExistence type="inferred from homology"/>
<evidence type="ECO:0000256" key="1">
    <source>
        <dbReference type="ARBA" id="ARBA00001959"/>
    </source>
</evidence>
<keyword evidence="12 16" id="KW-0406">Ion transport</keyword>
<evidence type="ECO:0000256" key="6">
    <source>
        <dbReference type="ARBA" id="ARBA00022448"/>
    </source>
</evidence>
<name>A0ABQ0A7Q1_9GAMM</name>
<evidence type="ECO:0000256" key="10">
    <source>
        <dbReference type="ARBA" id="ARBA00022989"/>
    </source>
</evidence>
<keyword evidence="9 16" id="KW-1278">Translocase</keyword>
<keyword evidence="6 16" id="KW-0813">Transport</keyword>
<comment type="caution">
    <text evidence="18">The sequence shown here is derived from an EMBL/GenBank/DDBJ whole genome shotgun (WGS) entry which is preliminary data.</text>
</comment>
<dbReference type="NCBIfam" id="TIGR01195">
    <property type="entry name" value="oadG_fam"/>
    <property type="match status" value="1"/>
</dbReference>
<evidence type="ECO:0000256" key="13">
    <source>
        <dbReference type="ARBA" id="ARBA00023136"/>
    </source>
</evidence>
<keyword evidence="19" id="KW-1185">Reference proteome</keyword>
<keyword evidence="14 16" id="KW-0739">Sodium transport</keyword>
<evidence type="ECO:0000256" key="3">
    <source>
        <dbReference type="ARBA" id="ARBA00004162"/>
    </source>
</evidence>
<dbReference type="Proteomes" id="UP001465153">
    <property type="component" value="Unassembled WGS sequence"/>
</dbReference>
<evidence type="ECO:0000256" key="9">
    <source>
        <dbReference type="ARBA" id="ARBA00022967"/>
    </source>
</evidence>
<keyword evidence="7 16" id="KW-1003">Cell membrane</keyword>
<feature type="transmembrane region" description="Helical" evidence="16 17">
    <location>
        <begin position="12"/>
        <end position="34"/>
    </location>
</feature>
<sequence>MKDTLIQQGFDLLLYGMGTVFVFLALLVVATMIMSSVVAKLPAEEMVEAPKPGAAKPTVDAKLMKIIQAAIDQHRKQ</sequence>
<organism evidence="18 19">
    <name type="scientific">Sessilibacter corallicola</name>
    <dbReference type="NCBI Taxonomy" id="2904075"/>
    <lineage>
        <taxon>Bacteria</taxon>
        <taxon>Pseudomonadati</taxon>
        <taxon>Pseudomonadota</taxon>
        <taxon>Gammaproteobacteria</taxon>
        <taxon>Cellvibrionales</taxon>
        <taxon>Cellvibrionaceae</taxon>
        <taxon>Sessilibacter</taxon>
    </lineage>
</organism>
<comment type="similarity">
    <text evidence="4 16 17">Belongs to the OadG family.</text>
</comment>
<protein>
    <recommendedName>
        <fullName evidence="16">Probable oxaloacetate decarboxylase gamma chain</fullName>
        <ecNumber evidence="16">7.2.4.2</ecNumber>
    </recommendedName>
</protein>
<comment type="function">
    <text evidence="2 16 17">Catalyzes the decarboxylation of oxaloacetate coupled to Na(+) translocation.</text>
</comment>
<evidence type="ECO:0000256" key="16">
    <source>
        <dbReference type="HAMAP-Rule" id="MF_00404"/>
    </source>
</evidence>
<dbReference type="RefSeq" id="WP_233088914.1">
    <property type="nucleotide sequence ID" value="NZ_BAABWN010000004.1"/>
</dbReference>
<comment type="catalytic activity">
    <reaction evidence="15 16 17">
        <text>oxaloacetate + 2 Na(+)(in) + H(+) = pyruvate + 2 Na(+)(out) + CO2</text>
        <dbReference type="Rhea" id="RHEA:57724"/>
        <dbReference type="ChEBI" id="CHEBI:15361"/>
        <dbReference type="ChEBI" id="CHEBI:15378"/>
        <dbReference type="ChEBI" id="CHEBI:16452"/>
        <dbReference type="ChEBI" id="CHEBI:16526"/>
        <dbReference type="ChEBI" id="CHEBI:29101"/>
        <dbReference type="EC" id="7.2.4.2"/>
    </reaction>
</comment>
<keyword evidence="8 16" id="KW-0812">Transmembrane</keyword>
<dbReference type="InterPro" id="IPR023424">
    <property type="entry name" value="OadG"/>
</dbReference>
<comment type="cofactor">
    <cofactor evidence="1 16 17">
        <name>Na(+)</name>
        <dbReference type="ChEBI" id="CHEBI:29101"/>
    </cofactor>
</comment>
<evidence type="ECO:0000256" key="11">
    <source>
        <dbReference type="ARBA" id="ARBA00023053"/>
    </source>
</evidence>
<dbReference type="Pfam" id="PF04277">
    <property type="entry name" value="OAD_gamma"/>
    <property type="match status" value="1"/>
</dbReference>
<accession>A0ABQ0A7Q1</accession>
<dbReference type="InterPro" id="IPR005899">
    <property type="entry name" value="Na_pump_deCOase"/>
</dbReference>
<evidence type="ECO:0000256" key="14">
    <source>
        <dbReference type="ARBA" id="ARBA00023201"/>
    </source>
</evidence>
<dbReference type="EMBL" id="BAABWN010000004">
    <property type="protein sequence ID" value="GAA6167679.1"/>
    <property type="molecule type" value="Genomic_DNA"/>
</dbReference>
<comment type="subunit">
    <text evidence="5 16">Heterotrimer of an alpha, a beta and a gamma subunit.</text>
</comment>
<dbReference type="HAMAP" id="MF_00404">
    <property type="entry name" value="OadG"/>
    <property type="match status" value="1"/>
</dbReference>
<evidence type="ECO:0000313" key="18">
    <source>
        <dbReference type="EMBL" id="GAA6167679.1"/>
    </source>
</evidence>
<evidence type="ECO:0000313" key="19">
    <source>
        <dbReference type="Proteomes" id="UP001465153"/>
    </source>
</evidence>
<evidence type="ECO:0000256" key="7">
    <source>
        <dbReference type="ARBA" id="ARBA00022475"/>
    </source>
</evidence>
<evidence type="ECO:0000256" key="2">
    <source>
        <dbReference type="ARBA" id="ARBA00003002"/>
    </source>
</evidence>
<keyword evidence="13 16" id="KW-0472">Membrane</keyword>
<evidence type="ECO:0000256" key="5">
    <source>
        <dbReference type="ARBA" id="ARBA00011869"/>
    </source>
</evidence>
<evidence type="ECO:0000256" key="12">
    <source>
        <dbReference type="ARBA" id="ARBA00023065"/>
    </source>
</evidence>
<reference evidence="18 19" key="1">
    <citation type="submission" date="2024-04" db="EMBL/GenBank/DDBJ databases">
        <title>Draft genome sequence of Sessilibacter corallicola NBRC 116591.</title>
        <authorList>
            <person name="Miyakawa T."/>
            <person name="Kusuya Y."/>
            <person name="Miura T."/>
        </authorList>
    </citation>
    <scope>NUCLEOTIDE SEQUENCE [LARGE SCALE GENOMIC DNA]</scope>
    <source>
        <strain evidence="18 19">KU-00831-HH</strain>
    </source>
</reference>
<keyword evidence="10 16" id="KW-1133">Transmembrane helix</keyword>